<feature type="transmembrane region" description="Helical" evidence="6">
    <location>
        <begin position="390"/>
        <end position="408"/>
    </location>
</feature>
<protein>
    <submittedName>
        <fullName evidence="7">Amino acid permease</fullName>
    </submittedName>
</protein>
<feature type="transmembrane region" description="Helical" evidence="6">
    <location>
        <begin position="160"/>
        <end position="181"/>
    </location>
</feature>
<dbReference type="PANTHER" id="PTHR43243:SF4">
    <property type="entry name" value="CATIONIC AMINO ACID TRANSPORTER 4"/>
    <property type="match status" value="1"/>
</dbReference>
<keyword evidence="2" id="KW-0813">Transport</keyword>
<accession>A0AAJ5W947</accession>
<evidence type="ECO:0000313" key="8">
    <source>
        <dbReference type="Proteomes" id="UP001214530"/>
    </source>
</evidence>
<dbReference type="AlphaFoldDB" id="A0AAJ5W947"/>
<keyword evidence="5 6" id="KW-0472">Membrane</keyword>
<dbReference type="GO" id="GO:0015171">
    <property type="term" value="F:amino acid transmembrane transporter activity"/>
    <property type="evidence" value="ECO:0007669"/>
    <property type="project" value="TreeGrafter"/>
</dbReference>
<feature type="transmembrane region" description="Helical" evidence="6">
    <location>
        <begin position="233"/>
        <end position="253"/>
    </location>
</feature>
<name>A0AAJ5W947_9SPHI</name>
<evidence type="ECO:0000313" key="7">
    <source>
        <dbReference type="EMBL" id="WEK20199.1"/>
    </source>
</evidence>
<dbReference type="Gene3D" id="1.20.1740.10">
    <property type="entry name" value="Amino acid/polyamine transporter I"/>
    <property type="match status" value="1"/>
</dbReference>
<reference evidence="7" key="1">
    <citation type="submission" date="2023-03" db="EMBL/GenBank/DDBJ databases">
        <title>Andean soil-derived lignocellulolytic bacterial consortium as a source of novel taxa and putative plastic-active enzymes.</title>
        <authorList>
            <person name="Diaz-Garcia L."/>
            <person name="Chuvochina M."/>
            <person name="Feuerriegel G."/>
            <person name="Bunk B."/>
            <person name="Sproer C."/>
            <person name="Streit W.R."/>
            <person name="Rodriguez L.M."/>
            <person name="Overmann J."/>
            <person name="Jimenez D.J."/>
        </authorList>
    </citation>
    <scope>NUCLEOTIDE SEQUENCE</scope>
    <source>
        <strain evidence="7">MAG 3858</strain>
    </source>
</reference>
<evidence type="ECO:0000256" key="3">
    <source>
        <dbReference type="ARBA" id="ARBA00022692"/>
    </source>
</evidence>
<sequence>MNFRKSIDLLTKEAAESGEGTLKRTLGPVNLVALGIGAIIGAGLFSITGSAAANNAGPAITISFIIAALGCGFAGLCYAEFASMIPVAGSAYTYSYATMGEFVAWVIGWDLVLEYALGAATVSISWSRYLVKFLGYYDLHLPPQVTMSPFEHVTLLDGTIVHGMFNLPAVFIIVLMSFVLIRGTSESAFVNGLIVSIKVIIVFIFIFLGWKYINAENYSPYFIPADKPGHESVFMHGWGGVIRAAGIVFFAYIGFDAVSTAAQEAKNPKRDMPIGILVSLFICTILYILFAHVMTGVANYDLFKGQDGIAPVAVAIDNMGVKNAAGIVTPAYPWLNKLIILAILGGYASVILVMLLGQSRVFFSMSKDGLLPKVFSKVHPKYSTPAKSNLLFMVFVSLFAAFVPATVVGEMTSIGTLLAFILVCIGVVILRKRMPDLPRAFKVPLVPLIPILGIAVCLGMMVFLPLDTWVRLLVWMIIGLDVYLFYGMKNSLLSDNKQTTLMKSTKTISYIGLALGVFLVLVAIIHHHITDGADSGLYYFSLIFAAAHTILYVIKAATASKVTAK</sequence>
<feature type="transmembrane region" description="Helical" evidence="6">
    <location>
        <begin position="274"/>
        <end position="294"/>
    </location>
</feature>
<dbReference type="PANTHER" id="PTHR43243">
    <property type="entry name" value="INNER MEMBRANE TRANSPORTER YGJI-RELATED"/>
    <property type="match status" value="1"/>
</dbReference>
<feature type="transmembrane region" description="Helical" evidence="6">
    <location>
        <begin position="537"/>
        <end position="554"/>
    </location>
</feature>
<proteinExistence type="predicted"/>
<evidence type="ECO:0000256" key="5">
    <source>
        <dbReference type="ARBA" id="ARBA00023136"/>
    </source>
</evidence>
<feature type="transmembrane region" description="Helical" evidence="6">
    <location>
        <begin position="188"/>
        <end position="213"/>
    </location>
</feature>
<feature type="transmembrane region" description="Helical" evidence="6">
    <location>
        <begin position="31"/>
        <end position="53"/>
    </location>
</feature>
<feature type="transmembrane region" description="Helical" evidence="6">
    <location>
        <begin position="59"/>
        <end position="81"/>
    </location>
</feature>
<feature type="transmembrane region" description="Helical" evidence="6">
    <location>
        <begin position="507"/>
        <end position="525"/>
    </location>
</feature>
<dbReference type="EMBL" id="CP119313">
    <property type="protein sequence ID" value="WEK20199.1"/>
    <property type="molecule type" value="Genomic_DNA"/>
</dbReference>
<evidence type="ECO:0000256" key="1">
    <source>
        <dbReference type="ARBA" id="ARBA00004141"/>
    </source>
</evidence>
<evidence type="ECO:0000256" key="6">
    <source>
        <dbReference type="SAM" id="Phobius"/>
    </source>
</evidence>
<dbReference type="Proteomes" id="UP001214530">
    <property type="component" value="Chromosome"/>
</dbReference>
<feature type="transmembrane region" description="Helical" evidence="6">
    <location>
        <begin position="102"/>
        <end position="126"/>
    </location>
</feature>
<feature type="transmembrane region" description="Helical" evidence="6">
    <location>
        <begin position="338"/>
        <end position="357"/>
    </location>
</feature>
<keyword evidence="3 6" id="KW-0812">Transmembrane</keyword>
<feature type="transmembrane region" description="Helical" evidence="6">
    <location>
        <begin position="443"/>
        <end position="463"/>
    </location>
</feature>
<evidence type="ECO:0000256" key="4">
    <source>
        <dbReference type="ARBA" id="ARBA00022989"/>
    </source>
</evidence>
<evidence type="ECO:0000256" key="2">
    <source>
        <dbReference type="ARBA" id="ARBA00022448"/>
    </source>
</evidence>
<feature type="transmembrane region" description="Helical" evidence="6">
    <location>
        <begin position="469"/>
        <end position="486"/>
    </location>
</feature>
<dbReference type="PIRSF" id="PIRSF006060">
    <property type="entry name" value="AA_transporter"/>
    <property type="match status" value="1"/>
</dbReference>
<organism evidence="7 8">
    <name type="scientific">Candidatus Pedobacter colombiensis</name>
    <dbReference type="NCBI Taxonomy" id="3121371"/>
    <lineage>
        <taxon>Bacteria</taxon>
        <taxon>Pseudomonadati</taxon>
        <taxon>Bacteroidota</taxon>
        <taxon>Sphingobacteriia</taxon>
        <taxon>Sphingobacteriales</taxon>
        <taxon>Sphingobacteriaceae</taxon>
        <taxon>Pedobacter</taxon>
    </lineage>
</organism>
<keyword evidence="4 6" id="KW-1133">Transmembrane helix</keyword>
<gene>
    <name evidence="7" type="ORF">P0Y49_03420</name>
</gene>
<dbReference type="GO" id="GO:0016020">
    <property type="term" value="C:membrane"/>
    <property type="evidence" value="ECO:0007669"/>
    <property type="project" value="UniProtKB-SubCell"/>
</dbReference>
<feature type="transmembrane region" description="Helical" evidence="6">
    <location>
        <begin position="414"/>
        <end position="431"/>
    </location>
</feature>
<comment type="subcellular location">
    <subcellularLocation>
        <location evidence="1">Membrane</location>
        <topology evidence="1">Multi-pass membrane protein</topology>
    </subcellularLocation>
</comment>
<dbReference type="Pfam" id="PF13520">
    <property type="entry name" value="AA_permease_2"/>
    <property type="match status" value="1"/>
</dbReference>
<dbReference type="InterPro" id="IPR002293">
    <property type="entry name" value="AA/rel_permease1"/>
</dbReference>